<comment type="function">
    <text evidence="1">Accessory subunit of the mitochondrial membrane respiratory chain NADH dehydrogenase (Complex I), that is believed not to be involved in catalysis. Complex I functions in the transfer of electrons from NADH to the respiratory chain. The immediate electron acceptor for the enzyme is believed to be ubiquinone.</text>
</comment>
<dbReference type="Pfam" id="PF10183">
    <property type="entry name" value="ESSS"/>
    <property type="match status" value="1"/>
</dbReference>
<evidence type="ECO:0000313" key="18">
    <source>
        <dbReference type="EMBL" id="KAJ8992281.1"/>
    </source>
</evidence>
<feature type="compositionally biased region" description="Basic and acidic residues" evidence="17">
    <location>
        <begin position="68"/>
        <end position="87"/>
    </location>
</feature>
<keyword evidence="10" id="KW-0249">Electron transport</keyword>
<organism evidence="18 19">
    <name type="scientific">Exophiala dermatitidis</name>
    <name type="common">Black yeast-like fungus</name>
    <name type="synonym">Wangiella dermatitidis</name>
    <dbReference type="NCBI Taxonomy" id="5970"/>
    <lineage>
        <taxon>Eukaryota</taxon>
        <taxon>Fungi</taxon>
        <taxon>Dikarya</taxon>
        <taxon>Ascomycota</taxon>
        <taxon>Pezizomycotina</taxon>
        <taxon>Eurotiomycetes</taxon>
        <taxon>Chaetothyriomycetidae</taxon>
        <taxon>Chaetothyriales</taxon>
        <taxon>Herpotrichiellaceae</taxon>
        <taxon>Exophiala</taxon>
    </lineage>
</organism>
<name>A0AAN6IZ55_EXODE</name>
<dbReference type="PANTHER" id="PTHR40637:SF1">
    <property type="entry name" value="ESSS SUBUNIT OF NADH:UBIQUINONE OXIDOREDUCTASE (COMPLEX I) PROTEIN"/>
    <property type="match status" value="1"/>
</dbReference>
<evidence type="ECO:0000256" key="16">
    <source>
        <dbReference type="ARBA" id="ARBA00046528"/>
    </source>
</evidence>
<dbReference type="AlphaFoldDB" id="A0AAN6IZ55"/>
<proteinExistence type="inferred from homology"/>
<evidence type="ECO:0000256" key="15">
    <source>
        <dbReference type="ARBA" id="ARBA00031387"/>
    </source>
</evidence>
<evidence type="ECO:0000256" key="11">
    <source>
        <dbReference type="ARBA" id="ARBA00022989"/>
    </source>
</evidence>
<evidence type="ECO:0000256" key="6">
    <source>
        <dbReference type="ARBA" id="ARBA00022660"/>
    </source>
</evidence>
<evidence type="ECO:0000256" key="2">
    <source>
        <dbReference type="ARBA" id="ARBA00004434"/>
    </source>
</evidence>
<dbReference type="GO" id="GO:0005743">
    <property type="term" value="C:mitochondrial inner membrane"/>
    <property type="evidence" value="ECO:0007669"/>
    <property type="project" value="UniProtKB-SubCell"/>
</dbReference>
<keyword evidence="7" id="KW-0812">Transmembrane</keyword>
<evidence type="ECO:0000256" key="14">
    <source>
        <dbReference type="ARBA" id="ARBA00030753"/>
    </source>
</evidence>
<keyword evidence="9" id="KW-0809">Transit peptide</keyword>
<evidence type="ECO:0000256" key="9">
    <source>
        <dbReference type="ARBA" id="ARBA00022946"/>
    </source>
</evidence>
<accession>A0AAN6IZ55</accession>
<evidence type="ECO:0000256" key="3">
    <source>
        <dbReference type="ARBA" id="ARBA00008915"/>
    </source>
</evidence>
<evidence type="ECO:0000313" key="19">
    <source>
        <dbReference type="Proteomes" id="UP001161757"/>
    </source>
</evidence>
<evidence type="ECO:0000256" key="10">
    <source>
        <dbReference type="ARBA" id="ARBA00022982"/>
    </source>
</evidence>
<evidence type="ECO:0000256" key="8">
    <source>
        <dbReference type="ARBA" id="ARBA00022792"/>
    </source>
</evidence>
<evidence type="ECO:0000256" key="5">
    <source>
        <dbReference type="ARBA" id="ARBA00022448"/>
    </source>
</evidence>
<dbReference type="Proteomes" id="UP001161757">
    <property type="component" value="Unassembled WGS sequence"/>
</dbReference>
<comment type="subcellular location">
    <subcellularLocation>
        <location evidence="2">Mitochondrion inner membrane</location>
        <topology evidence="2">Single-pass membrane protein</topology>
    </subcellularLocation>
</comment>
<evidence type="ECO:0000256" key="12">
    <source>
        <dbReference type="ARBA" id="ARBA00023128"/>
    </source>
</evidence>
<feature type="region of interest" description="Disordered" evidence="17">
    <location>
        <begin position="68"/>
        <end position="90"/>
    </location>
</feature>
<keyword evidence="5" id="KW-0813">Transport</keyword>
<dbReference type="PANTHER" id="PTHR40637">
    <property type="entry name" value="ESSS SUBUNIT OF NADH:UBIQUINONE OXIDOREDUCTASE (COMPLEX I) PROTEIN"/>
    <property type="match status" value="1"/>
</dbReference>
<evidence type="ECO:0000256" key="1">
    <source>
        <dbReference type="ARBA" id="ARBA00003195"/>
    </source>
</evidence>
<protein>
    <recommendedName>
        <fullName evidence="4">NADH dehydrogenase [ubiquinone] 1 beta subcomplex subunit 11, mitochondrial</fullName>
    </recommendedName>
    <alternativeName>
        <fullName evidence="15">Complex I-ESSS</fullName>
    </alternativeName>
    <alternativeName>
        <fullName evidence="14">NADH-ubiquinone oxidoreductase ESSS subunit</fullName>
    </alternativeName>
</protein>
<sequence length="155" mass="17239">MFHRIPSPSRGVAAALTTTTRIPVHAVRAQSSIPIRSTAVMSSTRKSLLASSQVVRMASTHSATAAAAKHDDHGDHGAHHGHEDHYDPPGGWLWGERPGDKYEKEGWEPFAWFFVAAWVVAVAAYTMKEDTSIQTWALEEARRRLEKEGFYDESK</sequence>
<evidence type="ECO:0000256" key="7">
    <source>
        <dbReference type="ARBA" id="ARBA00022692"/>
    </source>
</evidence>
<comment type="subunit">
    <text evidence="16">Complex I is composed of 45 different subunits. Interacts with BCAP31.</text>
</comment>
<keyword evidence="13" id="KW-0472">Membrane</keyword>
<keyword evidence="12" id="KW-0496">Mitochondrion</keyword>
<evidence type="ECO:0000256" key="13">
    <source>
        <dbReference type="ARBA" id="ARBA00023136"/>
    </source>
</evidence>
<comment type="similarity">
    <text evidence="3">Belongs to the complex I NDUFB11 subunit family.</text>
</comment>
<dbReference type="EMBL" id="JAJGCB010000006">
    <property type="protein sequence ID" value="KAJ8992281.1"/>
    <property type="molecule type" value="Genomic_DNA"/>
</dbReference>
<comment type="caution">
    <text evidence="18">The sequence shown here is derived from an EMBL/GenBank/DDBJ whole genome shotgun (WGS) entry which is preliminary data.</text>
</comment>
<keyword evidence="6" id="KW-0679">Respiratory chain</keyword>
<evidence type="ECO:0000256" key="17">
    <source>
        <dbReference type="SAM" id="MobiDB-lite"/>
    </source>
</evidence>
<gene>
    <name evidence="18" type="ORF">HRR80_004172</name>
</gene>
<dbReference type="InterPro" id="IPR019329">
    <property type="entry name" value="NADH_UbQ_OxRdtase_ESSS_su"/>
</dbReference>
<evidence type="ECO:0000256" key="4">
    <source>
        <dbReference type="ARBA" id="ARBA00018632"/>
    </source>
</evidence>
<keyword evidence="8" id="KW-0999">Mitochondrion inner membrane</keyword>
<reference evidence="18" key="1">
    <citation type="submission" date="2023-01" db="EMBL/GenBank/DDBJ databases">
        <title>Exophiala dermititidis isolated from Cystic Fibrosis Patient.</title>
        <authorList>
            <person name="Kurbessoian T."/>
            <person name="Crocker A."/>
            <person name="Murante D."/>
            <person name="Hogan D.A."/>
            <person name="Stajich J.E."/>
        </authorList>
    </citation>
    <scope>NUCLEOTIDE SEQUENCE</scope>
    <source>
        <strain evidence="18">Ex8</strain>
    </source>
</reference>
<keyword evidence="11" id="KW-1133">Transmembrane helix</keyword>